<accession>A0ABP8B1K2</accession>
<dbReference type="InterPro" id="IPR036812">
    <property type="entry name" value="NAD(P)_OxRdtase_dom_sf"/>
</dbReference>
<name>A0ABP8B1K2_9ACTN</name>
<evidence type="ECO:0000259" key="4">
    <source>
        <dbReference type="Pfam" id="PF00248"/>
    </source>
</evidence>
<dbReference type="SUPFAM" id="SSF51430">
    <property type="entry name" value="NAD(P)-linked oxidoreductase"/>
    <property type="match status" value="1"/>
</dbReference>
<dbReference type="InterPro" id="IPR023210">
    <property type="entry name" value="NADP_OxRdtase_dom"/>
</dbReference>
<sequence>MTVLNIPTVKLVNGADIPQIGLGTWPMSDEEAEVAVADAVEMGYRLVDTAYAYRNEVGVGRGLRASGVPREELFVTTKLNGEWHGYDAAQEAYQASLDRLGLDYADLYLIHWPLPRKDRYVEAWKGMVKLLRDGRVRAIGVSNFKPAHLDRLLAETGVVPDVNQIQLNPFFTRDELRAYDAKHEIATQSWGPLGQGGDLLEQPVVTAAAERHGRTPAQIVLRWHIELGLITVPKSSSPERMRANADVFGFTLTPEEVAELSSLDRGEAAATDSDSVGH</sequence>
<feature type="domain" description="NADP-dependent oxidoreductase" evidence="4">
    <location>
        <begin position="20"/>
        <end position="264"/>
    </location>
</feature>
<evidence type="ECO:0000313" key="5">
    <source>
        <dbReference type="EMBL" id="GAA4195010.1"/>
    </source>
</evidence>
<evidence type="ECO:0000313" key="6">
    <source>
        <dbReference type="Proteomes" id="UP001501251"/>
    </source>
</evidence>
<dbReference type="PANTHER" id="PTHR43827">
    <property type="entry name" value="2,5-DIKETO-D-GLUCONIC ACID REDUCTASE"/>
    <property type="match status" value="1"/>
</dbReference>
<evidence type="ECO:0000256" key="1">
    <source>
        <dbReference type="ARBA" id="ARBA00007905"/>
    </source>
</evidence>
<dbReference type="InterPro" id="IPR020471">
    <property type="entry name" value="AKR"/>
</dbReference>
<protein>
    <submittedName>
        <fullName evidence="5">Aldo/keto reductase</fullName>
    </submittedName>
</protein>
<evidence type="ECO:0000256" key="2">
    <source>
        <dbReference type="ARBA" id="ARBA00022857"/>
    </source>
</evidence>
<keyword evidence="2" id="KW-0521">NADP</keyword>
<keyword evidence="3" id="KW-0560">Oxidoreductase</keyword>
<dbReference type="PROSITE" id="PS00798">
    <property type="entry name" value="ALDOKETO_REDUCTASE_1"/>
    <property type="match status" value="1"/>
</dbReference>
<dbReference type="EMBL" id="BAABAQ010000007">
    <property type="protein sequence ID" value="GAA4195010.1"/>
    <property type="molecule type" value="Genomic_DNA"/>
</dbReference>
<evidence type="ECO:0000256" key="3">
    <source>
        <dbReference type="ARBA" id="ARBA00023002"/>
    </source>
</evidence>
<dbReference type="InterPro" id="IPR018170">
    <property type="entry name" value="Aldo/ket_reductase_CS"/>
</dbReference>
<reference evidence="6" key="1">
    <citation type="journal article" date="2019" name="Int. J. Syst. Evol. Microbiol.">
        <title>The Global Catalogue of Microorganisms (GCM) 10K type strain sequencing project: providing services to taxonomists for standard genome sequencing and annotation.</title>
        <authorList>
            <consortium name="The Broad Institute Genomics Platform"/>
            <consortium name="The Broad Institute Genome Sequencing Center for Infectious Disease"/>
            <person name="Wu L."/>
            <person name="Ma J."/>
        </authorList>
    </citation>
    <scope>NUCLEOTIDE SEQUENCE [LARGE SCALE GENOMIC DNA]</scope>
    <source>
        <strain evidence="6">JCM 17388</strain>
    </source>
</reference>
<gene>
    <name evidence="5" type="ORF">GCM10022252_40210</name>
</gene>
<dbReference type="Pfam" id="PF00248">
    <property type="entry name" value="Aldo_ket_red"/>
    <property type="match status" value="1"/>
</dbReference>
<comment type="caution">
    <text evidence="5">The sequence shown here is derived from an EMBL/GenBank/DDBJ whole genome shotgun (WGS) entry which is preliminary data.</text>
</comment>
<dbReference type="Proteomes" id="UP001501251">
    <property type="component" value="Unassembled WGS sequence"/>
</dbReference>
<comment type="similarity">
    <text evidence="1">Belongs to the aldo/keto reductase family.</text>
</comment>
<proteinExistence type="inferred from homology"/>
<keyword evidence="6" id="KW-1185">Reference proteome</keyword>
<dbReference type="Gene3D" id="3.20.20.100">
    <property type="entry name" value="NADP-dependent oxidoreductase domain"/>
    <property type="match status" value="1"/>
</dbReference>
<dbReference type="CDD" id="cd19132">
    <property type="entry name" value="AKR_AKR5D1_E1"/>
    <property type="match status" value="1"/>
</dbReference>
<organism evidence="5 6">
    <name type="scientific">Streptosporangium oxazolinicum</name>
    <dbReference type="NCBI Taxonomy" id="909287"/>
    <lineage>
        <taxon>Bacteria</taxon>
        <taxon>Bacillati</taxon>
        <taxon>Actinomycetota</taxon>
        <taxon>Actinomycetes</taxon>
        <taxon>Streptosporangiales</taxon>
        <taxon>Streptosporangiaceae</taxon>
        <taxon>Streptosporangium</taxon>
    </lineage>
</organism>
<dbReference type="PROSITE" id="PS00062">
    <property type="entry name" value="ALDOKETO_REDUCTASE_2"/>
    <property type="match status" value="1"/>
</dbReference>
<dbReference type="PANTHER" id="PTHR43827:SF3">
    <property type="entry name" value="NADP-DEPENDENT OXIDOREDUCTASE DOMAIN-CONTAINING PROTEIN"/>
    <property type="match status" value="1"/>
</dbReference>
<dbReference type="PIRSF" id="PIRSF000097">
    <property type="entry name" value="AKR"/>
    <property type="match status" value="1"/>
</dbReference>
<dbReference type="PRINTS" id="PR00069">
    <property type="entry name" value="ALDKETRDTASE"/>
</dbReference>
<dbReference type="PROSITE" id="PS00063">
    <property type="entry name" value="ALDOKETO_REDUCTASE_3"/>
    <property type="match status" value="1"/>
</dbReference>
<dbReference type="RefSeq" id="WP_344919483.1">
    <property type="nucleotide sequence ID" value="NZ_BAABAQ010000007.1"/>
</dbReference>